<dbReference type="FunFam" id="3.90.76.10:FF:000001">
    <property type="entry name" value="Oligopeptide ABC transporter substrate-binding protein"/>
    <property type="match status" value="1"/>
</dbReference>
<dbReference type="PROSITE" id="PS51257">
    <property type="entry name" value="PROKAR_LIPOPROTEIN"/>
    <property type="match status" value="1"/>
</dbReference>
<evidence type="ECO:0000259" key="7">
    <source>
        <dbReference type="Pfam" id="PF00496"/>
    </source>
</evidence>
<dbReference type="GO" id="GO:0015833">
    <property type="term" value="P:peptide transport"/>
    <property type="evidence" value="ECO:0007669"/>
    <property type="project" value="UniProtKB-KW"/>
</dbReference>
<sequence length="539" mass="60171">MIKKGWLALVSTALVGTLFLAACGQTKSQQASNKQELNVATTAEMATLNTVKYSDTSSLEALQNTFEGLYRFNTKSKPVLAGAQSVKVSADKKTYTFTLRKDAKWSNGDPVVASDYVYAWRNMVDPKQASPNSQRFLPIKNGLKTATGELPVDQLGVKALSKYQLEVQLEAPISYLPELLTGAPFYPQDQKFVEKTGSAYGTSAAKTVFNGPFVVKNWTGTNLKWNYVKNKDYWDKKAVSLKQVNVQVVKDTSTAAKLYQTGKLDYTALSTDYIRQYKSTPGYHTKSIPLIGYMAFNVHRPDTANVHFRKAIAQAYDKQLLVKKVLHAGSPLNGIVPANFAFNSQTDTDYRKDAGDMLTYNLKAARKQWALAKKELGKDKLSVEILTSDTTESKQVGEYLQSQLEANLKGLTVTVRSIPLKSRLQATTNYDFDIVYGTWQPDYADPVNFISDGGQYHLDDDYHNANYRNLLNQAATTYATDTNKRWATLIKAEKQLIKDDAFTAPVYQGAMAYLLKDKVHGLNISPYGTMLFYRDVTIK</sequence>
<evidence type="ECO:0000313" key="9">
    <source>
        <dbReference type="Proteomes" id="UP000051008"/>
    </source>
</evidence>
<dbReference type="PANTHER" id="PTHR30290">
    <property type="entry name" value="PERIPLASMIC BINDING COMPONENT OF ABC TRANSPORTER"/>
    <property type="match status" value="1"/>
</dbReference>
<feature type="chain" id="PRO_5038828515" evidence="6">
    <location>
        <begin position="22"/>
        <end position="539"/>
    </location>
</feature>
<evidence type="ECO:0000313" key="8">
    <source>
        <dbReference type="EMBL" id="KRM64553.1"/>
    </source>
</evidence>
<reference evidence="8 9" key="1">
    <citation type="journal article" date="2015" name="Genome Announc.">
        <title>Expanding the biotechnology potential of lactobacilli through comparative genomics of 213 strains and associated genera.</title>
        <authorList>
            <person name="Sun Z."/>
            <person name="Harris H.M."/>
            <person name="McCann A."/>
            <person name="Guo C."/>
            <person name="Argimon S."/>
            <person name="Zhang W."/>
            <person name="Yang X."/>
            <person name="Jeffery I.B."/>
            <person name="Cooney J.C."/>
            <person name="Kagawa T.F."/>
            <person name="Liu W."/>
            <person name="Song Y."/>
            <person name="Salvetti E."/>
            <person name="Wrobel A."/>
            <person name="Rasinkangas P."/>
            <person name="Parkhill J."/>
            <person name="Rea M.C."/>
            <person name="O'Sullivan O."/>
            <person name="Ritari J."/>
            <person name="Douillard F.P."/>
            <person name="Paul Ross R."/>
            <person name="Yang R."/>
            <person name="Briner A.E."/>
            <person name="Felis G.E."/>
            <person name="de Vos W.M."/>
            <person name="Barrangou R."/>
            <person name="Klaenhammer T.R."/>
            <person name="Caufield P.W."/>
            <person name="Cui Y."/>
            <person name="Zhang H."/>
            <person name="O'Toole P.W."/>
        </authorList>
    </citation>
    <scope>NUCLEOTIDE SEQUENCE [LARGE SCALE GENOMIC DNA]</scope>
    <source>
        <strain evidence="8 9">DSM 20509</strain>
    </source>
</reference>
<keyword evidence="5" id="KW-0653">Protein transport</keyword>
<dbReference type="GO" id="GO:1904680">
    <property type="term" value="F:peptide transmembrane transporter activity"/>
    <property type="evidence" value="ECO:0007669"/>
    <property type="project" value="TreeGrafter"/>
</dbReference>
<evidence type="ECO:0000256" key="4">
    <source>
        <dbReference type="ARBA" id="ARBA00022729"/>
    </source>
</evidence>
<evidence type="ECO:0000256" key="2">
    <source>
        <dbReference type="ARBA" id="ARBA00005695"/>
    </source>
</evidence>
<dbReference type="InterPro" id="IPR039424">
    <property type="entry name" value="SBP_5"/>
</dbReference>
<feature type="signal peptide" evidence="6">
    <location>
        <begin position="1"/>
        <end position="21"/>
    </location>
</feature>
<organism evidence="8 9">
    <name type="scientific">Ligilactobacillus agilis DSM 20509</name>
    <dbReference type="NCBI Taxonomy" id="1423718"/>
    <lineage>
        <taxon>Bacteria</taxon>
        <taxon>Bacillati</taxon>
        <taxon>Bacillota</taxon>
        <taxon>Bacilli</taxon>
        <taxon>Lactobacillales</taxon>
        <taxon>Lactobacillaceae</taxon>
        <taxon>Ligilactobacillus</taxon>
    </lineage>
</organism>
<dbReference type="Proteomes" id="UP000051008">
    <property type="component" value="Unassembled WGS sequence"/>
</dbReference>
<dbReference type="PATRIC" id="fig|1423718.3.peg.1901"/>
<dbReference type="Gene3D" id="3.40.190.10">
    <property type="entry name" value="Periplasmic binding protein-like II"/>
    <property type="match status" value="1"/>
</dbReference>
<protein>
    <submittedName>
        <fullName evidence="8">Oligopeptide ABC superfamily ATP binding cassette transporter, binding protein</fullName>
    </submittedName>
</protein>
<dbReference type="SUPFAM" id="SSF53850">
    <property type="entry name" value="Periplasmic binding protein-like II"/>
    <property type="match status" value="1"/>
</dbReference>
<comment type="caution">
    <text evidence="8">The sequence shown here is derived from an EMBL/GenBank/DDBJ whole genome shotgun (WGS) entry which is preliminary data.</text>
</comment>
<dbReference type="PANTHER" id="PTHR30290:SF10">
    <property type="entry name" value="PERIPLASMIC OLIGOPEPTIDE-BINDING PROTEIN-RELATED"/>
    <property type="match status" value="1"/>
</dbReference>
<keyword evidence="5" id="KW-0571">Peptide transport</keyword>
<gene>
    <name evidence="8" type="ORF">FC14_GL001829</name>
</gene>
<comment type="similarity">
    <text evidence="2">Belongs to the bacterial solute-binding protein 5 family.</text>
</comment>
<dbReference type="PIRSF" id="PIRSF002741">
    <property type="entry name" value="MppA"/>
    <property type="match status" value="1"/>
</dbReference>
<dbReference type="InterPro" id="IPR030678">
    <property type="entry name" value="Peptide/Ni-bd"/>
</dbReference>
<dbReference type="GO" id="GO:0030288">
    <property type="term" value="C:outer membrane-bounded periplasmic space"/>
    <property type="evidence" value="ECO:0007669"/>
    <property type="project" value="UniProtKB-ARBA"/>
</dbReference>
<dbReference type="FunFam" id="3.10.105.10:FF:000001">
    <property type="entry name" value="Oligopeptide ABC transporter, oligopeptide-binding protein"/>
    <property type="match status" value="1"/>
</dbReference>
<keyword evidence="9" id="KW-1185">Reference proteome</keyword>
<name>A0A0R2AKG5_9LACO</name>
<dbReference type="AlphaFoldDB" id="A0A0R2AKG5"/>
<dbReference type="GeneID" id="75136390"/>
<dbReference type="PROSITE" id="PS01040">
    <property type="entry name" value="SBP_BACTERIAL_5"/>
    <property type="match status" value="1"/>
</dbReference>
<comment type="subcellular location">
    <subcellularLocation>
        <location evidence="1">Cell membrane</location>
        <topology evidence="1">Lipid-anchor</topology>
    </subcellularLocation>
</comment>
<evidence type="ECO:0000256" key="1">
    <source>
        <dbReference type="ARBA" id="ARBA00004193"/>
    </source>
</evidence>
<keyword evidence="3" id="KW-0813">Transport</keyword>
<dbReference type="InterPro" id="IPR023765">
    <property type="entry name" value="SBP_5_CS"/>
</dbReference>
<dbReference type="OrthoDB" id="403896at2"/>
<dbReference type="Pfam" id="PF00496">
    <property type="entry name" value="SBP_bac_5"/>
    <property type="match status" value="1"/>
</dbReference>
<dbReference type="CDD" id="cd08504">
    <property type="entry name" value="PBP2_OppA"/>
    <property type="match status" value="1"/>
</dbReference>
<dbReference type="Gene3D" id="3.10.105.10">
    <property type="entry name" value="Dipeptide-binding Protein, Domain 3"/>
    <property type="match status" value="1"/>
</dbReference>
<accession>A0A0R2AKG5</accession>
<evidence type="ECO:0000256" key="5">
    <source>
        <dbReference type="ARBA" id="ARBA00022856"/>
    </source>
</evidence>
<keyword evidence="4 6" id="KW-0732">Signal</keyword>
<dbReference type="RefSeq" id="WP_056976664.1">
    <property type="nucleotide sequence ID" value="NZ_AYYP01000030.1"/>
</dbReference>
<dbReference type="Gene3D" id="3.90.76.10">
    <property type="entry name" value="Dipeptide-binding Protein, Domain 1"/>
    <property type="match status" value="1"/>
</dbReference>
<proteinExistence type="inferred from homology"/>
<evidence type="ECO:0000256" key="6">
    <source>
        <dbReference type="SAM" id="SignalP"/>
    </source>
</evidence>
<dbReference type="EMBL" id="AYYP01000030">
    <property type="protein sequence ID" value="KRM64553.1"/>
    <property type="molecule type" value="Genomic_DNA"/>
</dbReference>
<feature type="domain" description="Solute-binding protein family 5" evidence="7">
    <location>
        <begin position="78"/>
        <end position="451"/>
    </location>
</feature>
<dbReference type="GO" id="GO:0043190">
    <property type="term" value="C:ATP-binding cassette (ABC) transporter complex"/>
    <property type="evidence" value="ECO:0007669"/>
    <property type="project" value="InterPro"/>
</dbReference>
<dbReference type="InterPro" id="IPR000914">
    <property type="entry name" value="SBP_5_dom"/>
</dbReference>
<evidence type="ECO:0000256" key="3">
    <source>
        <dbReference type="ARBA" id="ARBA00022448"/>
    </source>
</evidence>